<gene>
    <name evidence="10" type="ORF">BRCON_2816</name>
</gene>
<reference evidence="10 11" key="1">
    <citation type="submission" date="2018-05" db="EMBL/GenBank/DDBJ databases">
        <title>A metagenomic window into the 2 km-deep terrestrial subsurface aquifer revealed taxonomically and functionally diverse microbial community comprising novel uncultured bacterial lineages.</title>
        <authorList>
            <person name="Kadnikov V.V."/>
            <person name="Mardanov A.V."/>
            <person name="Beletsky A.V."/>
            <person name="Banks D."/>
            <person name="Pimenov N.V."/>
            <person name="Frank Y.A."/>
            <person name="Karnachuk O.V."/>
            <person name="Ravin N.V."/>
        </authorList>
    </citation>
    <scope>NUCLEOTIDE SEQUENCE [LARGE SCALE GENOMIC DNA]</scope>
    <source>
        <strain evidence="10">BY</strain>
    </source>
</reference>
<accession>A0A2Z4Y9Q6</accession>
<organism evidence="10 11">
    <name type="scientific">Sumerlaea chitinivorans</name>
    <dbReference type="NCBI Taxonomy" id="2250252"/>
    <lineage>
        <taxon>Bacteria</taxon>
        <taxon>Candidatus Sumerlaeota</taxon>
        <taxon>Candidatus Sumerlaeia</taxon>
        <taxon>Candidatus Sumerlaeales</taxon>
        <taxon>Candidatus Sumerlaeaceae</taxon>
        <taxon>Candidatus Sumerlaea</taxon>
    </lineage>
</organism>
<comment type="subcellular location">
    <subcellularLocation>
        <location evidence="8">Cell membrane</location>
        <topology evidence="8">Multi-pass membrane protein</topology>
    </subcellularLocation>
    <subcellularLocation>
        <location evidence="1">Membrane</location>
        <topology evidence="1">Multi-pass membrane protein</topology>
    </subcellularLocation>
</comment>
<feature type="transmembrane region" description="Helical" evidence="8">
    <location>
        <begin position="223"/>
        <end position="245"/>
    </location>
</feature>
<dbReference type="EMBL" id="CP030759">
    <property type="protein sequence ID" value="AXA37558.1"/>
    <property type="molecule type" value="Genomic_DNA"/>
</dbReference>
<dbReference type="InterPro" id="IPR018047">
    <property type="entry name" value="Ammonium_transpt_CS"/>
</dbReference>
<feature type="transmembrane region" description="Helical" evidence="8">
    <location>
        <begin position="64"/>
        <end position="82"/>
    </location>
</feature>
<keyword evidence="7 8" id="KW-0924">Ammonia transport</keyword>
<evidence type="ECO:0000256" key="7">
    <source>
        <dbReference type="ARBA" id="ARBA00023177"/>
    </source>
</evidence>
<evidence type="ECO:0000313" key="10">
    <source>
        <dbReference type="EMBL" id="AXA37558.1"/>
    </source>
</evidence>
<name>A0A2Z4Y9Q6_SUMC1</name>
<keyword evidence="6 8" id="KW-0472">Membrane</keyword>
<proteinExistence type="inferred from homology"/>
<evidence type="ECO:0000313" key="11">
    <source>
        <dbReference type="Proteomes" id="UP000262583"/>
    </source>
</evidence>
<dbReference type="PANTHER" id="PTHR43029">
    <property type="entry name" value="AMMONIUM TRANSPORTER MEP2"/>
    <property type="match status" value="1"/>
</dbReference>
<dbReference type="GO" id="GO:0005886">
    <property type="term" value="C:plasma membrane"/>
    <property type="evidence" value="ECO:0007669"/>
    <property type="project" value="UniProtKB-SubCell"/>
</dbReference>
<evidence type="ECO:0000256" key="3">
    <source>
        <dbReference type="ARBA" id="ARBA00022448"/>
    </source>
</evidence>
<feature type="transmembrane region" description="Helical" evidence="8">
    <location>
        <begin position="251"/>
        <end position="276"/>
    </location>
</feature>
<evidence type="ECO:0000256" key="1">
    <source>
        <dbReference type="ARBA" id="ARBA00004141"/>
    </source>
</evidence>
<dbReference type="InterPro" id="IPR029020">
    <property type="entry name" value="Ammonium/urea_transptr"/>
</dbReference>
<dbReference type="PANTHER" id="PTHR43029:SF10">
    <property type="entry name" value="AMMONIUM TRANSPORTER MEP2"/>
    <property type="match status" value="1"/>
</dbReference>
<feature type="transmembrane region" description="Helical" evidence="8">
    <location>
        <begin position="31"/>
        <end position="52"/>
    </location>
</feature>
<evidence type="ECO:0000256" key="6">
    <source>
        <dbReference type="ARBA" id="ARBA00023136"/>
    </source>
</evidence>
<dbReference type="AlphaFoldDB" id="A0A2Z4Y9Q6"/>
<feature type="transmembrane region" description="Helical" evidence="8">
    <location>
        <begin position="343"/>
        <end position="364"/>
    </location>
</feature>
<dbReference type="Pfam" id="PF00909">
    <property type="entry name" value="Ammonium_transp"/>
    <property type="match status" value="1"/>
</dbReference>
<feature type="transmembrane region" description="Helical" evidence="8">
    <location>
        <begin position="384"/>
        <end position="406"/>
    </location>
</feature>
<dbReference type="Proteomes" id="UP000262583">
    <property type="component" value="Chromosome"/>
</dbReference>
<feature type="transmembrane region" description="Helical" evidence="8">
    <location>
        <begin position="312"/>
        <end position="331"/>
    </location>
</feature>
<evidence type="ECO:0000259" key="9">
    <source>
        <dbReference type="Pfam" id="PF00909"/>
    </source>
</evidence>
<feature type="transmembrane region" description="Helical" evidence="8">
    <location>
        <begin position="156"/>
        <end position="177"/>
    </location>
</feature>
<feature type="domain" description="Ammonium transporter AmtB-like" evidence="9">
    <location>
        <begin position="32"/>
        <end position="436"/>
    </location>
</feature>
<keyword evidence="5 8" id="KW-1133">Transmembrane helix</keyword>
<dbReference type="InterPro" id="IPR024041">
    <property type="entry name" value="NH4_transpt_AmtB-like_dom"/>
</dbReference>
<dbReference type="Gene3D" id="1.10.3430.10">
    <property type="entry name" value="Ammonium transporter AmtB like domains"/>
    <property type="match status" value="1"/>
</dbReference>
<dbReference type="SUPFAM" id="SSF111352">
    <property type="entry name" value="Ammonium transporter"/>
    <property type="match status" value="1"/>
</dbReference>
<feature type="transmembrane region" description="Helical" evidence="8">
    <location>
        <begin position="288"/>
        <end position="306"/>
    </location>
</feature>
<sequence length="438" mass="45860">MILGVAACFSAGCVAHSNQHLPESSVSTGDSAFLLVSAALVMLMTPALALFYGGLVRAKNVLSVIMQCFVALGVITLQWYLVGYSLSFAPSLVRIGEYGILGSLNWFGGRGVGMTPYEPYSATIPHRLFMVYQCMFAVITPALIAGAFAERMKFSAYVLFILLWTTLVYDPVAHWVWSENGWLKKIGSLDFAGGAVVHMTSGLTALVAALMIGPRRGFPRTAFLPHSLVFTVFGAGLLWFGWFGFNGGSALASGALATAAFVATHCGAAGGAVAWLLVDWLFKQKPTALGFASGAVAGLVAITPASGYVGPLSAFVIGAVAGIVCSWVVSWRARAGIDDALDAFGVHGVGGTLGALLTGVFASAWINPAIAGNEGLIHGGFRLIVTQLVAVVAVAAYTFLMSFIVLKAVDLTIGLRVPDEEEKMGLDLTEHGESAYSA</sequence>
<evidence type="ECO:0000256" key="2">
    <source>
        <dbReference type="ARBA" id="ARBA00005887"/>
    </source>
</evidence>
<evidence type="ECO:0000256" key="4">
    <source>
        <dbReference type="ARBA" id="ARBA00022692"/>
    </source>
</evidence>
<dbReference type="GO" id="GO:0008519">
    <property type="term" value="F:ammonium channel activity"/>
    <property type="evidence" value="ECO:0007669"/>
    <property type="project" value="InterPro"/>
</dbReference>
<protein>
    <recommendedName>
        <fullName evidence="8">Ammonium transporter</fullName>
    </recommendedName>
</protein>
<keyword evidence="3 8" id="KW-0813">Transport</keyword>
<feature type="transmembrane region" description="Helical" evidence="8">
    <location>
        <begin position="189"/>
        <end position="211"/>
    </location>
</feature>
<feature type="transmembrane region" description="Helical" evidence="8">
    <location>
        <begin position="129"/>
        <end position="149"/>
    </location>
</feature>
<keyword evidence="4 8" id="KW-0812">Transmembrane</keyword>
<dbReference type="PROSITE" id="PS01219">
    <property type="entry name" value="AMMONIUM_TRANSP"/>
    <property type="match status" value="1"/>
</dbReference>
<dbReference type="InterPro" id="IPR001905">
    <property type="entry name" value="Ammonium_transpt"/>
</dbReference>
<evidence type="ECO:0000256" key="5">
    <source>
        <dbReference type="ARBA" id="ARBA00022989"/>
    </source>
</evidence>
<dbReference type="KEGG" id="schv:BRCON_2816"/>
<dbReference type="NCBIfam" id="TIGR00836">
    <property type="entry name" value="amt"/>
    <property type="match status" value="1"/>
</dbReference>
<comment type="similarity">
    <text evidence="2 8">Belongs to the ammonia transporter channel (TC 1.A.11.2) family.</text>
</comment>
<evidence type="ECO:0000256" key="8">
    <source>
        <dbReference type="RuleBase" id="RU362002"/>
    </source>
</evidence>